<dbReference type="KEGG" id="csn:Cyast_0543"/>
<dbReference type="AlphaFoldDB" id="K9YJ74"/>
<organism evidence="1 2">
    <name type="scientific">Cyanobacterium stanieri (strain ATCC 29140 / PCC 7202)</name>
    <dbReference type="NCBI Taxonomy" id="292563"/>
    <lineage>
        <taxon>Bacteria</taxon>
        <taxon>Bacillati</taxon>
        <taxon>Cyanobacteriota</taxon>
        <taxon>Cyanophyceae</taxon>
        <taxon>Oscillatoriophycideae</taxon>
        <taxon>Chroococcales</taxon>
        <taxon>Geminocystaceae</taxon>
        <taxon>Cyanobacterium</taxon>
    </lineage>
</organism>
<gene>
    <name evidence="1" type="ordered locus">Cyast_0543</name>
</gene>
<keyword evidence="1" id="KW-0808">Transferase</keyword>
<dbReference type="BioCyc" id="CSTA292563:G1353-549-MONOMER"/>
<dbReference type="GO" id="GO:0016740">
    <property type="term" value="F:transferase activity"/>
    <property type="evidence" value="ECO:0007669"/>
    <property type="project" value="UniProtKB-KW"/>
</dbReference>
<dbReference type="HOGENOM" id="CLU_766669_0_0_3"/>
<dbReference type="STRING" id="292563.Cyast_0543"/>
<protein>
    <submittedName>
        <fullName evidence="1">Glycosyl transferase group 1</fullName>
    </submittedName>
</protein>
<evidence type="ECO:0000313" key="1">
    <source>
        <dbReference type="EMBL" id="AFZ46522.1"/>
    </source>
</evidence>
<dbReference type="EMBL" id="CP003940">
    <property type="protein sequence ID" value="AFZ46522.1"/>
    <property type="molecule type" value="Genomic_DNA"/>
</dbReference>
<accession>K9YJ74</accession>
<dbReference type="eggNOG" id="COG0438">
    <property type="taxonomic scope" value="Bacteria"/>
</dbReference>
<reference evidence="2" key="1">
    <citation type="journal article" date="2013" name="Proc. Natl. Acad. Sci. U.S.A.">
        <title>Improving the coverage of the cyanobacterial phylum using diversity-driven genome sequencing.</title>
        <authorList>
            <person name="Shih P.M."/>
            <person name="Wu D."/>
            <person name="Latifi A."/>
            <person name="Axen S.D."/>
            <person name="Fewer D.P."/>
            <person name="Talla E."/>
            <person name="Calteau A."/>
            <person name="Cai F."/>
            <person name="Tandeau de Marsac N."/>
            <person name="Rippka R."/>
            <person name="Herdman M."/>
            <person name="Sivonen K."/>
            <person name="Coursin T."/>
            <person name="Laurent T."/>
            <person name="Goodwin L."/>
            <person name="Nolan M."/>
            <person name="Davenport K.W."/>
            <person name="Han C.S."/>
            <person name="Rubin E.M."/>
            <person name="Eisen J.A."/>
            <person name="Woyke T."/>
            <person name="Gugger M."/>
            <person name="Kerfeld C.A."/>
        </authorList>
    </citation>
    <scope>NUCLEOTIDE SEQUENCE [LARGE SCALE GENOMIC DNA]</scope>
    <source>
        <strain evidence="2">ATCC 29140 / PCC 7202</strain>
    </source>
</reference>
<dbReference type="Gene3D" id="3.40.50.2000">
    <property type="entry name" value="Glycogen Phosphorylase B"/>
    <property type="match status" value="1"/>
</dbReference>
<sequence>MKLKDKLIKQFPQLKTWGRKLKAKKWEKDSIVYYVGNRKVPLTPDALKEGTSGSYTALIYLCREWAKLGRKVTVYAPCEGKAGNYDGVEYVEHYKFNPEDQFDILIIFQHAYILPLQVKARKICFEWQDIYNDKTQPREKLNKIDVIFSKSQYQRQLMDFLPDEKFVIATNGIDPSITQFSNNQKNPYKLIYASRYYRGLEDMLEYGWHIIKREIPEAELHIYYGFVFREMGKNQEEWRNKMIKLMEQEGVFNHGMVAQEELIKEKSTASIHYYGGTYPEVDCISIRESAAVGCVPVTTTCGVFAEKKYSVLVEGEPKAKETQEALAYKVVDLLKNPEKLSQIREEFMELAQQETWDKIALKWLAEFDK</sequence>
<dbReference type="SUPFAM" id="SSF53756">
    <property type="entry name" value="UDP-Glycosyltransferase/glycogen phosphorylase"/>
    <property type="match status" value="1"/>
</dbReference>
<keyword evidence="2" id="KW-1185">Reference proteome</keyword>
<evidence type="ECO:0000313" key="2">
    <source>
        <dbReference type="Proteomes" id="UP000010483"/>
    </source>
</evidence>
<name>K9YJ74_CYASC</name>
<proteinExistence type="predicted"/>
<dbReference type="Proteomes" id="UP000010483">
    <property type="component" value="Chromosome"/>
</dbReference>